<keyword evidence="4 9" id="KW-0808">Transferase</keyword>
<feature type="transmembrane region" description="Helical" evidence="8">
    <location>
        <begin position="311"/>
        <end position="332"/>
    </location>
</feature>
<feature type="transmembrane region" description="Helical" evidence="8">
    <location>
        <begin position="288"/>
        <end position="304"/>
    </location>
</feature>
<feature type="transmembrane region" description="Helical" evidence="8">
    <location>
        <begin position="89"/>
        <end position="109"/>
    </location>
</feature>
<keyword evidence="7 8" id="KW-0472">Membrane</keyword>
<accession>A0A7X0RP73</accession>
<dbReference type="GO" id="GO:0005886">
    <property type="term" value="C:plasma membrane"/>
    <property type="evidence" value="ECO:0007669"/>
    <property type="project" value="UniProtKB-SubCell"/>
</dbReference>
<name>A0A7X0RP73_9BACL</name>
<feature type="transmembrane region" description="Helical" evidence="8">
    <location>
        <begin position="12"/>
        <end position="36"/>
    </location>
</feature>
<dbReference type="GO" id="GO:0016763">
    <property type="term" value="F:pentosyltransferase activity"/>
    <property type="evidence" value="ECO:0007669"/>
    <property type="project" value="TreeGrafter"/>
</dbReference>
<keyword evidence="6 8" id="KW-1133">Transmembrane helix</keyword>
<organism evidence="9 10">
    <name type="scientific">Cohnella nanjingensis</name>
    <dbReference type="NCBI Taxonomy" id="1387779"/>
    <lineage>
        <taxon>Bacteria</taxon>
        <taxon>Bacillati</taxon>
        <taxon>Bacillota</taxon>
        <taxon>Bacilli</taxon>
        <taxon>Bacillales</taxon>
        <taxon>Paenibacillaceae</taxon>
        <taxon>Cohnella</taxon>
    </lineage>
</organism>
<dbReference type="PANTHER" id="PTHR33908:SF11">
    <property type="entry name" value="MEMBRANE PROTEIN"/>
    <property type="match status" value="1"/>
</dbReference>
<comment type="caution">
    <text evidence="9">The sequence shown here is derived from an EMBL/GenBank/DDBJ whole genome shotgun (WGS) entry which is preliminary data.</text>
</comment>
<protein>
    <submittedName>
        <fullName evidence="9">Glycosyltransferase family 39 protein</fullName>
    </submittedName>
</protein>
<feature type="transmembrane region" description="Helical" evidence="8">
    <location>
        <begin position="225"/>
        <end position="244"/>
    </location>
</feature>
<dbReference type="InterPro" id="IPR050297">
    <property type="entry name" value="LipidA_mod_glycosyltrf_83"/>
</dbReference>
<evidence type="ECO:0000313" key="9">
    <source>
        <dbReference type="EMBL" id="MBB6669855.1"/>
    </source>
</evidence>
<sequence length="521" mass="58923">MNEQTHSSRWPRFVFLLVFVLELGTGYYLAHIYGFMSGDASSRVANAFYVLYSRHPALANIGFVWNPLPSLLELIPLALYPIYKPLASSGLAAVLLTSFFSAWSASLLMRAGLSFGLRKSVSLLFALLYALNPYIFYYGANGLTEAVFISFVQLCVVYMLLWMSKAEVRPLLIVAFALALAFWTRYETVTFGMGVALAAGLWIWRRSEESRRERWHETEGTWTMLLAPVVFSGLIWIFFNYTIMGDPLYFLTSSYSNLGQAELIKSNPVFAKLAGNPWETAKFVGHRLSYFSMPLAIIVLFRAIERRLFRVDMAVLLALILSIPAMQYGLLLKGGSAAWIRYYLYPFPIAAAWIPYEIGQMKLRRTGTFVLILGFLASAGVMGLMMNDPKVASDEYEAFHHNKLYAEQQAGRSVSAYINERHSDQLVLTDSFSSFRIVMDSDHPKRFIVTSDPDFARSLEDPAGSKADYVLLPNPQAVLSLDALNQKYPQLYADGADWAELEQEFGGYWKLYRIVKPHTVQ</sequence>
<evidence type="ECO:0000256" key="7">
    <source>
        <dbReference type="ARBA" id="ARBA00023136"/>
    </source>
</evidence>
<evidence type="ECO:0000256" key="1">
    <source>
        <dbReference type="ARBA" id="ARBA00004651"/>
    </source>
</evidence>
<keyword evidence="3" id="KW-0328">Glycosyltransferase</keyword>
<feature type="transmembrane region" description="Helical" evidence="8">
    <location>
        <begin position="189"/>
        <end position="204"/>
    </location>
</feature>
<keyword evidence="5 8" id="KW-0812">Transmembrane</keyword>
<dbReference type="AlphaFoldDB" id="A0A7X0RP73"/>
<dbReference type="Proteomes" id="UP000547209">
    <property type="component" value="Unassembled WGS sequence"/>
</dbReference>
<dbReference type="EMBL" id="JACJVP010000005">
    <property type="protein sequence ID" value="MBB6669855.1"/>
    <property type="molecule type" value="Genomic_DNA"/>
</dbReference>
<comment type="subcellular location">
    <subcellularLocation>
        <location evidence="1">Cell membrane</location>
        <topology evidence="1">Multi-pass membrane protein</topology>
    </subcellularLocation>
</comment>
<evidence type="ECO:0000256" key="4">
    <source>
        <dbReference type="ARBA" id="ARBA00022679"/>
    </source>
</evidence>
<feature type="transmembrane region" description="Helical" evidence="8">
    <location>
        <begin position="121"/>
        <end position="140"/>
    </location>
</feature>
<evidence type="ECO:0000256" key="6">
    <source>
        <dbReference type="ARBA" id="ARBA00022989"/>
    </source>
</evidence>
<evidence type="ECO:0000256" key="8">
    <source>
        <dbReference type="SAM" id="Phobius"/>
    </source>
</evidence>
<evidence type="ECO:0000256" key="2">
    <source>
        <dbReference type="ARBA" id="ARBA00022475"/>
    </source>
</evidence>
<dbReference type="PANTHER" id="PTHR33908">
    <property type="entry name" value="MANNOSYLTRANSFERASE YKCB-RELATED"/>
    <property type="match status" value="1"/>
</dbReference>
<feature type="transmembrane region" description="Helical" evidence="8">
    <location>
        <begin position="57"/>
        <end position="83"/>
    </location>
</feature>
<evidence type="ECO:0000313" key="10">
    <source>
        <dbReference type="Proteomes" id="UP000547209"/>
    </source>
</evidence>
<feature type="transmembrane region" description="Helical" evidence="8">
    <location>
        <begin position="146"/>
        <end position="163"/>
    </location>
</feature>
<proteinExistence type="predicted"/>
<reference evidence="9 10" key="1">
    <citation type="submission" date="2020-08" db="EMBL/GenBank/DDBJ databases">
        <title>Cohnella phylogeny.</title>
        <authorList>
            <person name="Dunlap C."/>
        </authorList>
    </citation>
    <scope>NUCLEOTIDE SEQUENCE [LARGE SCALE GENOMIC DNA]</scope>
    <source>
        <strain evidence="9 10">DSM 28246</strain>
    </source>
</reference>
<evidence type="ECO:0000256" key="3">
    <source>
        <dbReference type="ARBA" id="ARBA00022676"/>
    </source>
</evidence>
<gene>
    <name evidence="9" type="ORF">H7C19_04040</name>
</gene>
<dbReference type="RefSeq" id="WP_185141300.1">
    <property type="nucleotide sequence ID" value="NZ_JACJVP010000005.1"/>
</dbReference>
<keyword evidence="10" id="KW-1185">Reference proteome</keyword>
<keyword evidence="2" id="KW-1003">Cell membrane</keyword>
<feature type="transmembrane region" description="Helical" evidence="8">
    <location>
        <begin position="368"/>
        <end position="386"/>
    </location>
</feature>
<evidence type="ECO:0000256" key="5">
    <source>
        <dbReference type="ARBA" id="ARBA00022692"/>
    </source>
</evidence>
<dbReference type="GO" id="GO:0009103">
    <property type="term" value="P:lipopolysaccharide biosynthetic process"/>
    <property type="evidence" value="ECO:0007669"/>
    <property type="project" value="UniProtKB-ARBA"/>
</dbReference>
<feature type="transmembrane region" description="Helical" evidence="8">
    <location>
        <begin position="338"/>
        <end position="356"/>
    </location>
</feature>